<keyword evidence="4 10" id="KW-0812">Transmembrane</keyword>
<comment type="subcellular location">
    <subcellularLocation>
        <location evidence="1">Cell membrane</location>
        <topology evidence="1">Multi-pass membrane protein</topology>
    </subcellularLocation>
</comment>
<dbReference type="Pfam" id="PF02949">
    <property type="entry name" value="7tm_6"/>
    <property type="match status" value="1"/>
</dbReference>
<evidence type="ECO:0000256" key="8">
    <source>
        <dbReference type="ARBA" id="ARBA00023170"/>
    </source>
</evidence>
<keyword evidence="9" id="KW-0807">Transducer</keyword>
<keyword evidence="8" id="KW-0675">Receptor</keyword>
<evidence type="ECO:0000256" key="5">
    <source>
        <dbReference type="ARBA" id="ARBA00022725"/>
    </source>
</evidence>
<evidence type="ECO:0000313" key="11">
    <source>
        <dbReference type="EMBL" id="VEN46263.1"/>
    </source>
</evidence>
<sequence>MVFILPYIGVILTVMYSQCWCGNEIVDQSEKMSYAIYSSEWVDGDLSHKKLINMYISLTKKPLAISLGGGITIATLPVFVRIIKSTYSAFTILQRFQ</sequence>
<evidence type="ECO:0000256" key="2">
    <source>
        <dbReference type="ARBA" id="ARBA00022475"/>
    </source>
</evidence>
<dbReference type="AlphaFoldDB" id="A0A653CET4"/>
<dbReference type="GO" id="GO:0005886">
    <property type="term" value="C:plasma membrane"/>
    <property type="evidence" value="ECO:0007669"/>
    <property type="project" value="UniProtKB-SubCell"/>
</dbReference>
<accession>A0A653CET4</accession>
<evidence type="ECO:0000256" key="1">
    <source>
        <dbReference type="ARBA" id="ARBA00004651"/>
    </source>
</evidence>
<evidence type="ECO:0000256" key="7">
    <source>
        <dbReference type="ARBA" id="ARBA00023136"/>
    </source>
</evidence>
<evidence type="ECO:0000256" key="3">
    <source>
        <dbReference type="ARBA" id="ARBA00022606"/>
    </source>
</evidence>
<dbReference type="InterPro" id="IPR004117">
    <property type="entry name" value="7tm6_olfct_rcpt"/>
</dbReference>
<dbReference type="PANTHER" id="PTHR21137:SF35">
    <property type="entry name" value="ODORANT RECEPTOR 19A-RELATED"/>
    <property type="match status" value="1"/>
</dbReference>
<keyword evidence="2" id="KW-1003">Cell membrane</keyword>
<dbReference type="EMBL" id="CAACVG010007604">
    <property type="protein sequence ID" value="VEN46263.1"/>
    <property type="molecule type" value="Genomic_DNA"/>
</dbReference>
<protein>
    <recommendedName>
        <fullName evidence="13">Odorant receptor</fullName>
    </recommendedName>
</protein>
<evidence type="ECO:0000256" key="6">
    <source>
        <dbReference type="ARBA" id="ARBA00022989"/>
    </source>
</evidence>
<organism evidence="11 12">
    <name type="scientific">Callosobruchus maculatus</name>
    <name type="common">Southern cowpea weevil</name>
    <name type="synonym">Pulse bruchid</name>
    <dbReference type="NCBI Taxonomy" id="64391"/>
    <lineage>
        <taxon>Eukaryota</taxon>
        <taxon>Metazoa</taxon>
        <taxon>Ecdysozoa</taxon>
        <taxon>Arthropoda</taxon>
        <taxon>Hexapoda</taxon>
        <taxon>Insecta</taxon>
        <taxon>Pterygota</taxon>
        <taxon>Neoptera</taxon>
        <taxon>Endopterygota</taxon>
        <taxon>Coleoptera</taxon>
        <taxon>Polyphaga</taxon>
        <taxon>Cucujiformia</taxon>
        <taxon>Chrysomeloidea</taxon>
        <taxon>Chrysomelidae</taxon>
        <taxon>Bruchinae</taxon>
        <taxon>Bruchini</taxon>
        <taxon>Callosobruchus</taxon>
    </lineage>
</organism>
<keyword evidence="5" id="KW-0552">Olfaction</keyword>
<evidence type="ECO:0000256" key="4">
    <source>
        <dbReference type="ARBA" id="ARBA00022692"/>
    </source>
</evidence>
<dbReference type="GO" id="GO:0007165">
    <property type="term" value="P:signal transduction"/>
    <property type="evidence" value="ECO:0007669"/>
    <property type="project" value="UniProtKB-KW"/>
</dbReference>
<dbReference type="PANTHER" id="PTHR21137">
    <property type="entry name" value="ODORANT RECEPTOR"/>
    <property type="match status" value="1"/>
</dbReference>
<reference evidence="11 12" key="1">
    <citation type="submission" date="2019-01" db="EMBL/GenBank/DDBJ databases">
        <authorList>
            <person name="Sayadi A."/>
        </authorList>
    </citation>
    <scope>NUCLEOTIDE SEQUENCE [LARGE SCALE GENOMIC DNA]</scope>
</reference>
<keyword evidence="6 10" id="KW-1133">Transmembrane helix</keyword>
<evidence type="ECO:0000313" key="12">
    <source>
        <dbReference type="Proteomes" id="UP000410492"/>
    </source>
</evidence>
<dbReference type="GO" id="GO:0005549">
    <property type="term" value="F:odorant binding"/>
    <property type="evidence" value="ECO:0007669"/>
    <property type="project" value="InterPro"/>
</dbReference>
<proteinExistence type="predicted"/>
<dbReference type="GO" id="GO:0004984">
    <property type="term" value="F:olfactory receptor activity"/>
    <property type="evidence" value="ECO:0007669"/>
    <property type="project" value="InterPro"/>
</dbReference>
<keyword evidence="3" id="KW-0716">Sensory transduction</keyword>
<keyword evidence="7 10" id="KW-0472">Membrane</keyword>
<keyword evidence="12" id="KW-1185">Reference proteome</keyword>
<evidence type="ECO:0008006" key="13">
    <source>
        <dbReference type="Google" id="ProtNLM"/>
    </source>
</evidence>
<dbReference type="OrthoDB" id="6604226at2759"/>
<dbReference type="Proteomes" id="UP000410492">
    <property type="component" value="Unassembled WGS sequence"/>
</dbReference>
<evidence type="ECO:0000256" key="10">
    <source>
        <dbReference type="SAM" id="Phobius"/>
    </source>
</evidence>
<name>A0A653CET4_CALMS</name>
<feature type="transmembrane region" description="Helical" evidence="10">
    <location>
        <begin position="63"/>
        <end position="83"/>
    </location>
</feature>
<gene>
    <name evidence="11" type="ORF">CALMAC_LOCUS8414</name>
</gene>
<evidence type="ECO:0000256" key="9">
    <source>
        <dbReference type="ARBA" id="ARBA00023224"/>
    </source>
</evidence>